<evidence type="ECO:0000313" key="11">
    <source>
        <dbReference type="EMBL" id="CAK7327208.1"/>
    </source>
</evidence>
<proteinExistence type="predicted"/>
<evidence type="ECO:0000256" key="6">
    <source>
        <dbReference type="ARBA" id="ARBA00023136"/>
    </source>
</evidence>
<comment type="caution">
    <text evidence="11">The sequence shown here is derived from an EMBL/GenBank/DDBJ whole genome shotgun (WGS) entry which is preliminary data.</text>
</comment>
<evidence type="ECO:0000256" key="9">
    <source>
        <dbReference type="PIRSR" id="PIRSR605150-3"/>
    </source>
</evidence>
<accession>A0AAV1QZY3</accession>
<dbReference type="Pfam" id="PF03552">
    <property type="entry name" value="Cellulose_synt"/>
    <property type="match status" value="1"/>
</dbReference>
<dbReference type="PANTHER" id="PTHR13301">
    <property type="entry name" value="X-BOX TRANSCRIPTION FACTOR-RELATED"/>
    <property type="match status" value="1"/>
</dbReference>
<feature type="binding site" evidence="8">
    <location>
        <position position="112"/>
    </location>
    <ligand>
        <name>UDP-alpha-D-glucose</name>
        <dbReference type="ChEBI" id="CHEBI:58885"/>
    </ligand>
</feature>
<evidence type="ECO:0000256" key="2">
    <source>
        <dbReference type="ARBA" id="ARBA00022676"/>
    </source>
</evidence>
<evidence type="ECO:0000256" key="4">
    <source>
        <dbReference type="ARBA" id="ARBA00022692"/>
    </source>
</evidence>
<keyword evidence="2" id="KW-0328">Glycosyltransferase</keyword>
<feature type="binding site" evidence="9">
    <location>
        <position position="299"/>
    </location>
    <ligand>
        <name>Mn(2+)</name>
        <dbReference type="ChEBI" id="CHEBI:29035"/>
    </ligand>
</feature>
<evidence type="ECO:0000256" key="10">
    <source>
        <dbReference type="SAM" id="Phobius"/>
    </source>
</evidence>
<evidence type="ECO:0000256" key="5">
    <source>
        <dbReference type="ARBA" id="ARBA00022989"/>
    </source>
</evidence>
<dbReference type="FunFam" id="3.90.550.10:FF:000194">
    <property type="entry name" value="Cellulose synthase-like protein G2 isoform A"/>
    <property type="match status" value="1"/>
</dbReference>
<feature type="transmembrane region" description="Helical" evidence="10">
    <location>
        <begin position="17"/>
        <end position="39"/>
    </location>
</feature>
<keyword evidence="5 10" id="KW-1133">Transmembrane helix</keyword>
<dbReference type="SUPFAM" id="SSF53448">
    <property type="entry name" value="Nucleotide-diphospho-sugar transferases"/>
    <property type="match status" value="1"/>
</dbReference>
<feature type="binding site" evidence="8">
    <location>
        <position position="113"/>
    </location>
    <ligand>
        <name>UDP-alpha-D-glucose</name>
        <dbReference type="ChEBI" id="CHEBI:58885"/>
    </ligand>
</feature>
<dbReference type="EMBL" id="CAWUPB010000851">
    <property type="protein sequence ID" value="CAK7327208.1"/>
    <property type="molecule type" value="Genomic_DNA"/>
</dbReference>
<evidence type="ECO:0000256" key="7">
    <source>
        <dbReference type="ARBA" id="ARBA00023316"/>
    </source>
</evidence>
<dbReference type="GO" id="GO:0016020">
    <property type="term" value="C:membrane"/>
    <property type="evidence" value="ECO:0007669"/>
    <property type="project" value="InterPro"/>
</dbReference>
<dbReference type="InterPro" id="IPR029044">
    <property type="entry name" value="Nucleotide-diphossugar_trans"/>
</dbReference>
<keyword evidence="7" id="KW-0961">Cell wall biogenesis/degradation</keyword>
<feature type="transmembrane region" description="Helical" evidence="10">
    <location>
        <begin position="55"/>
        <end position="75"/>
    </location>
</feature>
<evidence type="ECO:0000313" key="12">
    <source>
        <dbReference type="Proteomes" id="UP001314170"/>
    </source>
</evidence>
<evidence type="ECO:0000256" key="8">
    <source>
        <dbReference type="PIRSR" id="PIRSR605150-2"/>
    </source>
</evidence>
<gene>
    <name evidence="11" type="ORF">DCAF_LOCUS4915</name>
</gene>
<reference evidence="11 12" key="1">
    <citation type="submission" date="2024-01" db="EMBL/GenBank/DDBJ databases">
        <authorList>
            <person name="Waweru B."/>
        </authorList>
    </citation>
    <scope>NUCLEOTIDE SEQUENCE [LARGE SCALE GENOMIC DNA]</scope>
</reference>
<name>A0AAV1QZY3_9ROSI</name>
<keyword evidence="3" id="KW-0808">Transferase</keyword>
<dbReference type="GO" id="GO:0030244">
    <property type="term" value="P:cellulose biosynthetic process"/>
    <property type="evidence" value="ECO:0007669"/>
    <property type="project" value="InterPro"/>
</dbReference>
<dbReference type="InterPro" id="IPR005150">
    <property type="entry name" value="Cellulose_synth"/>
</dbReference>
<evidence type="ECO:0000256" key="3">
    <source>
        <dbReference type="ARBA" id="ARBA00022679"/>
    </source>
</evidence>
<keyword evidence="6 10" id="KW-0472">Membrane</keyword>
<dbReference type="Gene3D" id="3.90.550.10">
    <property type="entry name" value="Spore Coat Polysaccharide Biosynthesis Protein SpsA, Chain A"/>
    <property type="match status" value="2"/>
</dbReference>
<dbReference type="GO" id="GO:0071555">
    <property type="term" value="P:cell wall organization"/>
    <property type="evidence" value="ECO:0007669"/>
    <property type="project" value="UniProtKB-KW"/>
</dbReference>
<feature type="binding site" evidence="8">
    <location>
        <position position="142"/>
    </location>
    <ligand>
        <name>UDP-alpha-D-glucose</name>
        <dbReference type="ChEBI" id="CHEBI:58885"/>
    </ligand>
</feature>
<evidence type="ECO:0008006" key="13">
    <source>
        <dbReference type="Google" id="ProtNLM"/>
    </source>
</evidence>
<organism evidence="11 12">
    <name type="scientific">Dovyalis caffra</name>
    <dbReference type="NCBI Taxonomy" id="77055"/>
    <lineage>
        <taxon>Eukaryota</taxon>
        <taxon>Viridiplantae</taxon>
        <taxon>Streptophyta</taxon>
        <taxon>Embryophyta</taxon>
        <taxon>Tracheophyta</taxon>
        <taxon>Spermatophyta</taxon>
        <taxon>Magnoliopsida</taxon>
        <taxon>eudicotyledons</taxon>
        <taxon>Gunneridae</taxon>
        <taxon>Pentapetalae</taxon>
        <taxon>rosids</taxon>
        <taxon>fabids</taxon>
        <taxon>Malpighiales</taxon>
        <taxon>Salicaceae</taxon>
        <taxon>Flacourtieae</taxon>
        <taxon>Dovyalis</taxon>
    </lineage>
</organism>
<evidence type="ECO:0000256" key="1">
    <source>
        <dbReference type="ARBA" id="ARBA00004127"/>
    </source>
</evidence>
<dbReference type="AlphaFoldDB" id="A0AAV1QZY3"/>
<keyword evidence="4 10" id="KW-0812">Transmembrane</keyword>
<keyword evidence="12" id="KW-1185">Reference proteome</keyword>
<feature type="binding site" evidence="9">
    <location>
        <position position="275"/>
    </location>
    <ligand>
        <name>Mn(2+)</name>
        <dbReference type="ChEBI" id="CHEBI:29035"/>
    </ligand>
</feature>
<sequence>MENSSPLNTCHARFHKLYIIIHWFHAVIHCTAITFLVYYRVSFLFQDPQTRATPVVPWLLVFASELLLSFMWLLGQAYRWRPVSRTVFLENLPEDDKLPAIDVFICTVDPNKEPTVGVMNTVLSAMALDYPAEKTHVYLSDDGGASITLVGMREACRFGRWWLPFCRKYGIKTRCPQAYFSDANDEDKHRWSSKEFIAEREIIKEKYEKFQEVIQRSPEKDFLEEPSTSNSRDHPAVIEVINESCSETMGEDQVQMPLLVYVSREKSHSHPHHFKAGALNALLRVSGLISNSPYILVLDCDMYCNGPSSARQAMCFHLDPKISPSLASVFFPQKFHNISDNDIYDSEIRQIFTLNWYGSDGLRGPIWSGTNCYIKRESLYGDSLQEGSELEELKKAFGPSNELIKSLKISGIISGGESSSTFLQETKFLASSTYEDHTTWGKEARSLRNMRNEQRIWMIKSVTSHLYGSLDAITKRLGLRKASFLLTNKVADNEQLCLGFTPYAFFLQQGLSQPNGRVVDNK</sequence>
<comment type="subcellular location">
    <subcellularLocation>
        <location evidence="1">Endomembrane system</location>
        <topology evidence="1">Multi-pass membrane protein</topology>
    </subcellularLocation>
</comment>
<dbReference type="Proteomes" id="UP001314170">
    <property type="component" value="Unassembled WGS sequence"/>
</dbReference>
<dbReference type="GO" id="GO:0012505">
    <property type="term" value="C:endomembrane system"/>
    <property type="evidence" value="ECO:0007669"/>
    <property type="project" value="UniProtKB-SubCell"/>
</dbReference>
<dbReference type="GO" id="GO:0016760">
    <property type="term" value="F:cellulose synthase (UDP-forming) activity"/>
    <property type="evidence" value="ECO:0007669"/>
    <property type="project" value="InterPro"/>
</dbReference>
<protein>
    <recommendedName>
        <fullName evidence="13">Cellulose synthase-like protein G2</fullName>
    </recommendedName>
</protein>